<dbReference type="InterPro" id="IPR039448">
    <property type="entry name" value="Beta_helix"/>
</dbReference>
<reference evidence="2" key="1">
    <citation type="journal article" date="2014" name="Front. Microbiol.">
        <title>High frequency of phylogenetically diverse reductive dehalogenase-homologous genes in deep subseafloor sedimentary metagenomes.</title>
        <authorList>
            <person name="Kawai M."/>
            <person name="Futagami T."/>
            <person name="Toyoda A."/>
            <person name="Takaki Y."/>
            <person name="Nishi S."/>
            <person name="Hori S."/>
            <person name="Arai W."/>
            <person name="Tsubouchi T."/>
            <person name="Morono Y."/>
            <person name="Uchiyama I."/>
            <person name="Ito T."/>
            <person name="Fujiyama A."/>
            <person name="Inagaki F."/>
            <person name="Takami H."/>
        </authorList>
    </citation>
    <scope>NUCLEOTIDE SEQUENCE</scope>
    <source>
        <strain evidence="2">Expedition CK06-06</strain>
    </source>
</reference>
<dbReference type="InterPro" id="IPR006626">
    <property type="entry name" value="PbH1"/>
</dbReference>
<accession>X0XGC2</accession>
<dbReference type="InterPro" id="IPR012334">
    <property type="entry name" value="Pectin_lyas_fold"/>
</dbReference>
<dbReference type="SMART" id="SM00710">
    <property type="entry name" value="PbH1"/>
    <property type="match status" value="4"/>
</dbReference>
<protein>
    <recommendedName>
        <fullName evidence="1">Right handed beta helix domain-containing protein</fullName>
    </recommendedName>
</protein>
<sequence length="238" mass="24831">MKNQIFIGLLAFFAAASTAVAVDRHVPSEDYPTIQAAIEECNDGDTVLVADGTYTDDGNWDIDFLGKAITVRSENGPESCIIDCEGPHRGFYFHNGEDANSILDGFTITEGDAASGGGIYCYYSSPTITNCTISDNSAGLGGGIYCENSSPTIIDCNITGNSASEGGGIYCQNSNPIIINCVISGNSAEHGDGGGIRCSDSSLRISDCIISNNSRGGGIHCEDSSLRISDCTISNNFG</sequence>
<feature type="non-terminal residue" evidence="2">
    <location>
        <position position="238"/>
    </location>
</feature>
<dbReference type="InterPro" id="IPR011050">
    <property type="entry name" value="Pectin_lyase_fold/virulence"/>
</dbReference>
<dbReference type="EMBL" id="BARS01031951">
    <property type="protein sequence ID" value="GAG23961.1"/>
    <property type="molecule type" value="Genomic_DNA"/>
</dbReference>
<name>X0XGC2_9ZZZZ</name>
<organism evidence="2">
    <name type="scientific">marine sediment metagenome</name>
    <dbReference type="NCBI Taxonomy" id="412755"/>
    <lineage>
        <taxon>unclassified sequences</taxon>
        <taxon>metagenomes</taxon>
        <taxon>ecological metagenomes</taxon>
    </lineage>
</organism>
<dbReference type="Pfam" id="PF13229">
    <property type="entry name" value="Beta_helix"/>
    <property type="match status" value="1"/>
</dbReference>
<evidence type="ECO:0000259" key="1">
    <source>
        <dbReference type="Pfam" id="PF13229"/>
    </source>
</evidence>
<proteinExistence type="predicted"/>
<dbReference type="Gene3D" id="2.160.20.10">
    <property type="entry name" value="Single-stranded right-handed beta-helix, Pectin lyase-like"/>
    <property type="match status" value="1"/>
</dbReference>
<evidence type="ECO:0000313" key="2">
    <source>
        <dbReference type="EMBL" id="GAG23961.1"/>
    </source>
</evidence>
<dbReference type="PANTHER" id="PTHR11319">
    <property type="entry name" value="G PROTEIN-COUPLED RECEPTOR-RELATED"/>
    <property type="match status" value="1"/>
</dbReference>
<comment type="caution">
    <text evidence="2">The sequence shown here is derived from an EMBL/GenBank/DDBJ whole genome shotgun (WGS) entry which is preliminary data.</text>
</comment>
<dbReference type="AlphaFoldDB" id="X0XGC2"/>
<dbReference type="PANTHER" id="PTHR11319:SF35">
    <property type="entry name" value="OUTER MEMBRANE PROTEIN PMPC-RELATED"/>
    <property type="match status" value="1"/>
</dbReference>
<gene>
    <name evidence="2" type="ORF">S01H1_49652</name>
</gene>
<dbReference type="SUPFAM" id="SSF51126">
    <property type="entry name" value="Pectin lyase-like"/>
    <property type="match status" value="1"/>
</dbReference>
<feature type="domain" description="Right handed beta helix" evidence="1">
    <location>
        <begin position="141"/>
        <end position="237"/>
    </location>
</feature>